<name>A0A0L0DRQ3_THETB</name>
<evidence type="ECO:0000256" key="5">
    <source>
        <dbReference type="SAM" id="Phobius"/>
    </source>
</evidence>
<dbReference type="EMBL" id="GL349438">
    <property type="protein sequence ID" value="KNC54691.1"/>
    <property type="molecule type" value="Genomic_DNA"/>
</dbReference>
<reference evidence="6 7" key="1">
    <citation type="submission" date="2010-05" db="EMBL/GenBank/DDBJ databases">
        <title>The Genome Sequence of Thecamonas trahens ATCC 50062.</title>
        <authorList>
            <consortium name="The Broad Institute Genome Sequencing Platform"/>
            <person name="Russ C."/>
            <person name="Cuomo C."/>
            <person name="Shea T."/>
            <person name="Young S.K."/>
            <person name="Zeng Q."/>
            <person name="Koehrsen M."/>
            <person name="Haas B."/>
            <person name="Borodovsky M."/>
            <person name="Guigo R."/>
            <person name="Alvarado L."/>
            <person name="Berlin A."/>
            <person name="Bochicchio J."/>
            <person name="Borenstein D."/>
            <person name="Chapman S."/>
            <person name="Chen Z."/>
            <person name="Freedman E."/>
            <person name="Gellesch M."/>
            <person name="Goldberg J."/>
            <person name="Griggs A."/>
            <person name="Gujja S."/>
            <person name="Heilman E."/>
            <person name="Heiman D."/>
            <person name="Hepburn T."/>
            <person name="Howarth C."/>
            <person name="Jen D."/>
            <person name="Larson L."/>
            <person name="Mehta T."/>
            <person name="Park D."/>
            <person name="Pearson M."/>
            <person name="Roberts A."/>
            <person name="Saif S."/>
            <person name="Shenoy N."/>
            <person name="Sisk P."/>
            <person name="Stolte C."/>
            <person name="Sykes S."/>
            <person name="Thomson T."/>
            <person name="Walk T."/>
            <person name="White J."/>
            <person name="Yandava C."/>
            <person name="Burger G."/>
            <person name="Gray M.W."/>
            <person name="Holland P.W.H."/>
            <person name="King N."/>
            <person name="Lang F.B.F."/>
            <person name="Roger A.J."/>
            <person name="Ruiz-Trillo I."/>
            <person name="Lander E."/>
            <person name="Nusbaum C."/>
        </authorList>
    </citation>
    <scope>NUCLEOTIDE SEQUENCE [LARGE SCALE GENOMIC DNA]</scope>
    <source>
        <strain evidence="6 7">ATCC 50062</strain>
    </source>
</reference>
<evidence type="ECO:0000256" key="3">
    <source>
        <dbReference type="ARBA" id="ARBA00023128"/>
    </source>
</evidence>
<keyword evidence="2" id="KW-0999">Mitochondrion inner membrane</keyword>
<gene>
    <name evidence="6" type="ORF">AMSG_01542</name>
</gene>
<sequence>MDSFKSFVEGLVSKPNMVPARQAAIQAAHVPTYMKGSGARVISTSMGLAALGGIVVSVGMLNLAFGKGKKE</sequence>
<evidence type="ECO:0000313" key="7">
    <source>
        <dbReference type="Proteomes" id="UP000054408"/>
    </source>
</evidence>
<dbReference type="OrthoDB" id="5511599at2759"/>
<proteinExistence type="predicted"/>
<comment type="subcellular location">
    <subcellularLocation>
        <location evidence="1">Mitochondrion inner membrane</location>
    </subcellularLocation>
</comment>
<evidence type="ECO:0000256" key="2">
    <source>
        <dbReference type="ARBA" id="ARBA00022792"/>
    </source>
</evidence>
<keyword evidence="7" id="KW-1185">Reference proteome</keyword>
<dbReference type="InterPro" id="IPR039297">
    <property type="entry name" value="COX7a"/>
</dbReference>
<dbReference type="Proteomes" id="UP000054408">
    <property type="component" value="Unassembled WGS sequence"/>
</dbReference>
<feature type="transmembrane region" description="Helical" evidence="5">
    <location>
        <begin position="41"/>
        <end position="65"/>
    </location>
</feature>
<dbReference type="RefSeq" id="XP_013761593.1">
    <property type="nucleotide sequence ID" value="XM_013906139.1"/>
</dbReference>
<keyword evidence="3" id="KW-0496">Mitochondrion</keyword>
<organism evidence="6 7">
    <name type="scientific">Thecamonas trahens ATCC 50062</name>
    <dbReference type="NCBI Taxonomy" id="461836"/>
    <lineage>
        <taxon>Eukaryota</taxon>
        <taxon>Apusozoa</taxon>
        <taxon>Apusomonadida</taxon>
        <taxon>Apusomonadidae</taxon>
        <taxon>Thecamonas</taxon>
    </lineage>
</organism>
<evidence type="ECO:0000256" key="1">
    <source>
        <dbReference type="ARBA" id="ARBA00004273"/>
    </source>
</evidence>
<evidence type="ECO:0000313" key="6">
    <source>
        <dbReference type="EMBL" id="KNC54691.1"/>
    </source>
</evidence>
<keyword evidence="5" id="KW-0812">Transmembrane</keyword>
<dbReference type="AlphaFoldDB" id="A0A0L0DRQ3"/>
<dbReference type="Pfam" id="PF02238">
    <property type="entry name" value="COX7a"/>
    <property type="match status" value="1"/>
</dbReference>
<dbReference type="GO" id="GO:0005743">
    <property type="term" value="C:mitochondrial inner membrane"/>
    <property type="evidence" value="ECO:0007669"/>
    <property type="project" value="UniProtKB-SubCell"/>
</dbReference>
<keyword evidence="5" id="KW-1133">Transmembrane helix</keyword>
<keyword evidence="4 5" id="KW-0472">Membrane</keyword>
<accession>A0A0L0DRQ3</accession>
<evidence type="ECO:0000256" key="4">
    <source>
        <dbReference type="ARBA" id="ARBA00023136"/>
    </source>
</evidence>
<protein>
    <submittedName>
        <fullName evidence="6">Uncharacterized protein</fullName>
    </submittedName>
</protein>
<dbReference type="GeneID" id="25561289"/>